<feature type="compositionally biased region" description="Low complexity" evidence="3">
    <location>
        <begin position="88"/>
        <end position="110"/>
    </location>
</feature>
<gene>
    <name evidence="5" type="ORF">LAME_0H03620G</name>
</gene>
<dbReference type="CDD" id="cd00052">
    <property type="entry name" value="EH"/>
    <property type="match status" value="1"/>
</dbReference>
<dbReference type="EMBL" id="LT598480">
    <property type="protein sequence ID" value="SCV02637.1"/>
    <property type="molecule type" value="Genomic_DNA"/>
</dbReference>
<comment type="similarity">
    <text evidence="2">Belongs to the IRS4 family.</text>
</comment>
<keyword evidence="1" id="KW-0443">Lipid metabolism</keyword>
<feature type="domain" description="EH" evidence="4">
    <location>
        <begin position="543"/>
        <end position="632"/>
    </location>
</feature>
<evidence type="ECO:0000256" key="2">
    <source>
        <dbReference type="ARBA" id="ARBA00061579"/>
    </source>
</evidence>
<evidence type="ECO:0000256" key="1">
    <source>
        <dbReference type="ARBA" id="ARBA00023098"/>
    </source>
</evidence>
<keyword evidence="6" id="KW-1185">Reference proteome</keyword>
<feature type="compositionally biased region" description="Basic residues" evidence="3">
    <location>
        <begin position="1"/>
        <end position="10"/>
    </location>
</feature>
<feature type="region of interest" description="Disordered" evidence="3">
    <location>
        <begin position="189"/>
        <end position="215"/>
    </location>
</feature>
<organism evidence="5 6">
    <name type="scientific">Lachancea meyersii CBS 8951</name>
    <dbReference type="NCBI Taxonomy" id="1266667"/>
    <lineage>
        <taxon>Eukaryota</taxon>
        <taxon>Fungi</taxon>
        <taxon>Dikarya</taxon>
        <taxon>Ascomycota</taxon>
        <taxon>Saccharomycotina</taxon>
        <taxon>Saccharomycetes</taxon>
        <taxon>Saccharomycetales</taxon>
        <taxon>Saccharomycetaceae</taxon>
        <taxon>Lachancea</taxon>
    </lineage>
</organism>
<feature type="region of interest" description="Disordered" evidence="3">
    <location>
        <begin position="411"/>
        <end position="506"/>
    </location>
</feature>
<evidence type="ECO:0000313" key="6">
    <source>
        <dbReference type="Proteomes" id="UP000191144"/>
    </source>
</evidence>
<feature type="compositionally biased region" description="Acidic residues" evidence="3">
    <location>
        <begin position="448"/>
        <end position="460"/>
    </location>
</feature>
<dbReference type="Gene3D" id="1.10.238.10">
    <property type="entry name" value="EF-hand"/>
    <property type="match status" value="1"/>
</dbReference>
<dbReference type="Pfam" id="PF12763">
    <property type="entry name" value="EH"/>
    <property type="match status" value="1"/>
</dbReference>
<name>A0A1G4KDP7_9SACH</name>
<dbReference type="SMART" id="SM00027">
    <property type="entry name" value="EH"/>
    <property type="match status" value="1"/>
</dbReference>
<dbReference type="OrthoDB" id="10045710at2759"/>
<accession>A0A1G4KDP7</accession>
<feature type="compositionally biased region" description="Polar residues" evidence="3">
    <location>
        <begin position="234"/>
        <end position="251"/>
    </location>
</feature>
<sequence length="670" mass="74249">MPFNWNRKRVSSSVRGSKSNEDGLSSDASLKAAQAIFRKHEAPAAAENKYPALPTPQVHQRQNVTPGRLQQKLQGAQRSKIVASKPVSQTSAKSPSPSSTSSQNLRTAAEAAAATAQKSILTVQPRVKSKHAKFGQLWNTSGEKKHSVPAFPSLANEQASQESSNSKSAVKSAREDDLADILAKLQGTKETILPGRTGRAEKSGSSSPRNNVSTDSIISLNTSSEDVARLHPLANSNGPPLLSRQATRNGSGLSGFHSSECDNLSPGTQAEHPIFLSAKANSNRTITPRRSTSRNQTKEDISDSLSVSSAQSSAYSGLPAAGFDPSSDQNFSELSISPRAGPYRHELARSSIDQSSVNADLYSDRTSVDGGLGKGLQNIKYHGTLPDLIPNHTRDKKKGRLSSIFGRKRKSFDGFNAKNSSNNSNESGVSKVNQPTRLKTTMRTTSLDYEDSNSEESSDEYESKSENEDAMAASKKKKPKRRRVRIRKKIQKASGHNHSHKKSFNEDKPWKSHIDIGFVTQMERKRYEGIWLTNRNCYLELLPWWNEPEAQAAKRAMLDEGLMLNLVVMAIWSRSNLPQDKLAAIYDMVDTRNDWTLDRKSFIVGMWLVDQSLYGRKLPARILPRVWESVDRYVINVPKEAHLGLKHEDKQKQMKQELKQLKKDLKRAQI</sequence>
<feature type="compositionally biased region" description="Polar residues" evidence="3">
    <location>
        <begin position="326"/>
        <end position="335"/>
    </location>
</feature>
<dbReference type="SUPFAM" id="SSF47473">
    <property type="entry name" value="EF-hand"/>
    <property type="match status" value="1"/>
</dbReference>
<feature type="compositionally biased region" description="Polar residues" evidence="3">
    <location>
        <begin position="434"/>
        <end position="445"/>
    </location>
</feature>
<feature type="region of interest" description="Disordered" evidence="3">
    <location>
        <begin position="230"/>
        <end position="337"/>
    </location>
</feature>
<feature type="compositionally biased region" description="Polar residues" evidence="3">
    <location>
        <begin position="203"/>
        <end position="215"/>
    </location>
</feature>
<feature type="compositionally biased region" description="Low complexity" evidence="3">
    <location>
        <begin position="418"/>
        <end position="433"/>
    </location>
</feature>
<feature type="compositionally biased region" description="Polar residues" evidence="3">
    <location>
        <begin position="279"/>
        <end position="295"/>
    </location>
</feature>
<protein>
    <submittedName>
        <fullName evidence="5">LAME_0H03620g1_1</fullName>
    </submittedName>
</protein>
<feature type="region of interest" description="Disordered" evidence="3">
    <location>
        <begin position="40"/>
        <end position="110"/>
    </location>
</feature>
<feature type="compositionally biased region" description="Basic residues" evidence="3">
    <location>
        <begin position="474"/>
        <end position="502"/>
    </location>
</feature>
<dbReference type="InterPro" id="IPR011992">
    <property type="entry name" value="EF-hand-dom_pair"/>
</dbReference>
<dbReference type="InterPro" id="IPR000261">
    <property type="entry name" value="EH_dom"/>
</dbReference>
<evidence type="ECO:0000313" key="5">
    <source>
        <dbReference type="EMBL" id="SCV02637.1"/>
    </source>
</evidence>
<evidence type="ECO:0000256" key="3">
    <source>
        <dbReference type="SAM" id="MobiDB-lite"/>
    </source>
</evidence>
<dbReference type="FunFam" id="1.10.238.10:FF:000326">
    <property type="entry name" value="IRS4p EH domain-containing protein"/>
    <property type="match status" value="1"/>
</dbReference>
<dbReference type="AlphaFoldDB" id="A0A1G4KDP7"/>
<dbReference type="GO" id="GO:0006629">
    <property type="term" value="P:lipid metabolic process"/>
    <property type="evidence" value="ECO:0007669"/>
    <property type="project" value="UniProtKB-KW"/>
</dbReference>
<proteinExistence type="inferred from homology"/>
<dbReference type="GO" id="GO:0031505">
    <property type="term" value="P:fungal-type cell wall organization"/>
    <property type="evidence" value="ECO:0007669"/>
    <property type="project" value="UniProtKB-ARBA"/>
</dbReference>
<evidence type="ECO:0000259" key="4">
    <source>
        <dbReference type="SMART" id="SM00027"/>
    </source>
</evidence>
<dbReference type="GO" id="GO:0000407">
    <property type="term" value="C:phagophore assembly site"/>
    <property type="evidence" value="ECO:0007669"/>
    <property type="project" value="UniProtKB-ARBA"/>
</dbReference>
<dbReference type="Proteomes" id="UP000191144">
    <property type="component" value="Chromosome H"/>
</dbReference>
<feature type="region of interest" description="Disordered" evidence="3">
    <location>
        <begin position="1"/>
        <end position="26"/>
    </location>
</feature>
<feature type="compositionally biased region" description="Low complexity" evidence="3">
    <location>
        <begin position="303"/>
        <end position="316"/>
    </location>
</feature>
<reference evidence="6" key="1">
    <citation type="submission" date="2016-03" db="EMBL/GenBank/DDBJ databases">
        <authorList>
            <person name="Devillers Hugo."/>
        </authorList>
    </citation>
    <scope>NUCLEOTIDE SEQUENCE [LARGE SCALE GENOMIC DNA]</scope>
</reference>